<gene>
    <name evidence="7" type="primary">AGPAT1_3</name>
    <name evidence="7" type="ORF">CM83_21454</name>
</gene>
<dbReference type="AlphaFoldDB" id="A0A0A9X4R4"/>
<keyword evidence="5" id="KW-0472">Membrane</keyword>
<keyword evidence="3 7" id="KW-0808">Transferase</keyword>
<evidence type="ECO:0000256" key="1">
    <source>
        <dbReference type="ARBA" id="ARBA00004728"/>
    </source>
</evidence>
<dbReference type="Pfam" id="PF01553">
    <property type="entry name" value="Acyltransferase"/>
    <property type="match status" value="1"/>
</dbReference>
<dbReference type="CDD" id="cd07989">
    <property type="entry name" value="LPLAT_AGPAT-like"/>
    <property type="match status" value="1"/>
</dbReference>
<comment type="pathway">
    <text evidence="1">Phospholipid metabolism; CDP-diacylglycerol biosynthesis; CDP-diacylglycerol from sn-glycerol 3-phosphate: step 2/3.</text>
</comment>
<evidence type="ECO:0000259" key="6">
    <source>
        <dbReference type="SMART" id="SM00563"/>
    </source>
</evidence>
<keyword evidence="5" id="KW-0812">Transmembrane</keyword>
<feature type="domain" description="Phospholipid/glycerol acyltransferase" evidence="6">
    <location>
        <begin position="114"/>
        <end position="239"/>
    </location>
</feature>
<dbReference type="SUPFAM" id="SSF69593">
    <property type="entry name" value="Glycerol-3-phosphate (1)-acyltransferase"/>
    <property type="match status" value="1"/>
</dbReference>
<sequence length="339" mass="38878">MVSPILPSFLMSVFKFLWSLRRFSLNLCILLIVMIFVPASLPNKSKLRYFAVLGSLISINLIGSTLFIPTIFFLWFVPKIATYYIWLVSSIFARIVGIEVVFRNPEILRDKGKGIIIMNHMTILDTLVGCVNIRHFGDWVPTVKAELKWWGSYGITLRLLNAIFINRDGKGAMSELSRAARRVFRERGKKTRLILFPEGTRNPNVIQSKDGTLLPFKLGAFRLAVENRVPIFPVVVSKYYFCEWPFRFERGIIVCKSLEPIYIDPKEDLAAQARKTREIMEKEFITLSEEVQTVGEASQSNGLWTSVFCNISMTVIIYPILLVFGYIENLNCFDESFGE</sequence>
<evidence type="ECO:0000256" key="2">
    <source>
        <dbReference type="ARBA" id="ARBA00013211"/>
    </source>
</evidence>
<dbReference type="EC" id="2.3.1.51" evidence="2"/>
<keyword evidence="4 7" id="KW-0012">Acyltransferase</keyword>
<dbReference type="PANTHER" id="PTHR10434:SF53">
    <property type="entry name" value="1-ACYL-SN-GLYCEROL-3-PHOSPHATE ACYLTRANSFERASE"/>
    <property type="match status" value="1"/>
</dbReference>
<protein>
    <recommendedName>
        <fullName evidence="2">1-acylglycerol-3-phosphate O-acyltransferase</fullName>
        <ecNumber evidence="2">2.3.1.51</ecNumber>
    </recommendedName>
</protein>
<name>A0A0A9X4R4_LYGHE</name>
<evidence type="ECO:0000313" key="8">
    <source>
        <dbReference type="EMBL" id="JAG53552.1"/>
    </source>
</evidence>
<feature type="transmembrane region" description="Helical" evidence="5">
    <location>
        <begin position="83"/>
        <end position="102"/>
    </location>
</feature>
<evidence type="ECO:0000313" key="7">
    <source>
        <dbReference type="EMBL" id="JAG14984.1"/>
    </source>
</evidence>
<organism evidence="7">
    <name type="scientific">Lygus hesperus</name>
    <name type="common">Western plant bug</name>
    <dbReference type="NCBI Taxonomy" id="30085"/>
    <lineage>
        <taxon>Eukaryota</taxon>
        <taxon>Metazoa</taxon>
        <taxon>Ecdysozoa</taxon>
        <taxon>Arthropoda</taxon>
        <taxon>Hexapoda</taxon>
        <taxon>Insecta</taxon>
        <taxon>Pterygota</taxon>
        <taxon>Neoptera</taxon>
        <taxon>Paraneoptera</taxon>
        <taxon>Hemiptera</taxon>
        <taxon>Heteroptera</taxon>
        <taxon>Panheteroptera</taxon>
        <taxon>Cimicomorpha</taxon>
        <taxon>Miridae</taxon>
        <taxon>Mirini</taxon>
        <taxon>Lygus</taxon>
    </lineage>
</organism>
<dbReference type="GO" id="GO:0006654">
    <property type="term" value="P:phosphatidic acid biosynthetic process"/>
    <property type="evidence" value="ECO:0007669"/>
    <property type="project" value="TreeGrafter"/>
</dbReference>
<dbReference type="EMBL" id="GBHO01028620">
    <property type="protein sequence ID" value="JAG14984.1"/>
    <property type="molecule type" value="Transcribed_RNA"/>
</dbReference>
<dbReference type="GO" id="GO:0005783">
    <property type="term" value="C:endoplasmic reticulum"/>
    <property type="evidence" value="ECO:0007669"/>
    <property type="project" value="TreeGrafter"/>
</dbReference>
<evidence type="ECO:0000256" key="4">
    <source>
        <dbReference type="ARBA" id="ARBA00023315"/>
    </source>
</evidence>
<reference evidence="8" key="3">
    <citation type="submission" date="2014-09" db="EMBL/GenBank/DDBJ databases">
        <authorList>
            <person name="Magalhaes I.L.F."/>
            <person name="Oliveira U."/>
            <person name="Santos F.R."/>
            <person name="Vidigal T.H.D.A."/>
            <person name="Brescovit A.D."/>
            <person name="Santos A.J."/>
        </authorList>
    </citation>
    <scope>NUCLEOTIDE SEQUENCE</scope>
</reference>
<keyword evidence="5" id="KW-1133">Transmembrane helix</keyword>
<reference evidence="7" key="2">
    <citation type="submission" date="2014-07" db="EMBL/GenBank/DDBJ databases">
        <authorList>
            <person name="Hull J."/>
        </authorList>
    </citation>
    <scope>NUCLEOTIDE SEQUENCE</scope>
</reference>
<proteinExistence type="predicted"/>
<feature type="transmembrane region" description="Helical" evidence="5">
    <location>
        <begin position="307"/>
        <end position="327"/>
    </location>
</feature>
<feature type="transmembrane region" description="Helical" evidence="5">
    <location>
        <begin position="49"/>
        <end position="77"/>
    </location>
</feature>
<evidence type="ECO:0000256" key="3">
    <source>
        <dbReference type="ARBA" id="ARBA00022679"/>
    </source>
</evidence>
<dbReference type="SMART" id="SM00563">
    <property type="entry name" value="PlsC"/>
    <property type="match status" value="1"/>
</dbReference>
<reference evidence="7" key="1">
    <citation type="journal article" date="2014" name="PLoS ONE">
        <title>Transcriptome-Based Identification of ABC Transporters in the Western Tarnished Plant Bug Lygus hesperus.</title>
        <authorList>
            <person name="Hull J.J."/>
            <person name="Chaney K."/>
            <person name="Geib S.M."/>
            <person name="Fabrick J.A."/>
            <person name="Brent C.S."/>
            <person name="Walsh D."/>
            <person name="Lavine L.C."/>
        </authorList>
    </citation>
    <scope>NUCLEOTIDE SEQUENCE</scope>
</reference>
<dbReference type="InterPro" id="IPR002123">
    <property type="entry name" value="Plipid/glycerol_acylTrfase"/>
</dbReference>
<dbReference type="EMBL" id="GBRD01012272">
    <property type="protein sequence ID" value="JAG53552.1"/>
    <property type="molecule type" value="Transcribed_RNA"/>
</dbReference>
<dbReference type="GO" id="GO:0003841">
    <property type="term" value="F:1-acylglycerol-3-phosphate O-acyltransferase activity"/>
    <property type="evidence" value="ECO:0007669"/>
    <property type="project" value="UniProtKB-EC"/>
</dbReference>
<dbReference type="PANTHER" id="PTHR10434">
    <property type="entry name" value="1-ACYL-SN-GLYCEROL-3-PHOSPHATE ACYLTRANSFERASE"/>
    <property type="match status" value="1"/>
</dbReference>
<evidence type="ECO:0000256" key="5">
    <source>
        <dbReference type="SAM" id="Phobius"/>
    </source>
</evidence>
<accession>A0A0A9X4R4</accession>
<feature type="transmembrane region" description="Helical" evidence="5">
    <location>
        <begin position="20"/>
        <end position="37"/>
    </location>
</feature>